<dbReference type="KEGG" id="tps:THAPSDRAFT_8918"/>
<evidence type="ECO:0000313" key="2">
    <source>
        <dbReference type="Proteomes" id="UP000001449"/>
    </source>
</evidence>
<name>B8LCA9_THAPS</name>
<organism evidence="1 2">
    <name type="scientific">Thalassiosira pseudonana</name>
    <name type="common">Marine diatom</name>
    <name type="synonym">Cyclotella nana</name>
    <dbReference type="NCBI Taxonomy" id="35128"/>
    <lineage>
        <taxon>Eukaryota</taxon>
        <taxon>Sar</taxon>
        <taxon>Stramenopiles</taxon>
        <taxon>Ochrophyta</taxon>
        <taxon>Bacillariophyta</taxon>
        <taxon>Coscinodiscophyceae</taxon>
        <taxon>Thalassiosirophycidae</taxon>
        <taxon>Thalassiosirales</taxon>
        <taxon>Thalassiosiraceae</taxon>
        <taxon>Thalassiosira</taxon>
    </lineage>
</organism>
<dbReference type="RefSeq" id="XP_002296652.1">
    <property type="nucleotide sequence ID" value="XM_002296616.1"/>
</dbReference>
<protein>
    <submittedName>
        <fullName evidence="1">Uncharacterized protein</fullName>
    </submittedName>
</protein>
<proteinExistence type="predicted"/>
<sequence length="227" mass="25930">MPIEAVDDLSVAVCHTITYMLRYDDSGKYNRTNLDHVEVPMEQWYYSFQQDELYEFDNGIFRAHTRIAEDLFDTHAVSKVLPADAKVVEIAVEDEGMRVLTPSPSSAPRWTTISKASEMEHWLLRRNKRHLQQMYLEESPPTLPSFTAIMGEHGTSEAVDTILEGEFDIDGTGLPPQMKQWLKSMQRTSEEKEHTVQVAMTPQQFKEAFKAADEKTSSSPSGLHYTL</sequence>
<gene>
    <name evidence="1" type="ORF">THAPSDRAFT_8918</name>
</gene>
<dbReference type="HOGENOM" id="CLU_1221808_0_0_1"/>
<dbReference type="AlphaFoldDB" id="B8LCA9"/>
<accession>B8LCA9</accession>
<reference evidence="1 2" key="2">
    <citation type="journal article" date="2008" name="Nature">
        <title>The Phaeodactylum genome reveals the evolutionary history of diatom genomes.</title>
        <authorList>
            <person name="Bowler C."/>
            <person name="Allen A.E."/>
            <person name="Badger J.H."/>
            <person name="Grimwood J."/>
            <person name="Jabbari K."/>
            <person name="Kuo A."/>
            <person name="Maheswari U."/>
            <person name="Martens C."/>
            <person name="Maumus F."/>
            <person name="Otillar R.P."/>
            <person name="Rayko E."/>
            <person name="Salamov A."/>
            <person name="Vandepoele K."/>
            <person name="Beszteri B."/>
            <person name="Gruber A."/>
            <person name="Heijde M."/>
            <person name="Katinka M."/>
            <person name="Mock T."/>
            <person name="Valentin K."/>
            <person name="Verret F."/>
            <person name="Berges J.A."/>
            <person name="Brownlee C."/>
            <person name="Cadoret J.P."/>
            <person name="Chiovitti A."/>
            <person name="Choi C.J."/>
            <person name="Coesel S."/>
            <person name="De Martino A."/>
            <person name="Detter J.C."/>
            <person name="Durkin C."/>
            <person name="Falciatore A."/>
            <person name="Fournet J."/>
            <person name="Haruta M."/>
            <person name="Huysman M.J."/>
            <person name="Jenkins B.D."/>
            <person name="Jiroutova K."/>
            <person name="Jorgensen R.E."/>
            <person name="Joubert Y."/>
            <person name="Kaplan A."/>
            <person name="Kroger N."/>
            <person name="Kroth P.G."/>
            <person name="La Roche J."/>
            <person name="Lindquist E."/>
            <person name="Lommer M."/>
            <person name="Martin-Jezequel V."/>
            <person name="Lopez P.J."/>
            <person name="Lucas S."/>
            <person name="Mangogna M."/>
            <person name="McGinnis K."/>
            <person name="Medlin L.K."/>
            <person name="Montsant A."/>
            <person name="Oudot-Le Secq M.P."/>
            <person name="Napoli C."/>
            <person name="Obornik M."/>
            <person name="Parker M.S."/>
            <person name="Petit J.L."/>
            <person name="Porcel B.M."/>
            <person name="Poulsen N."/>
            <person name="Robison M."/>
            <person name="Rychlewski L."/>
            <person name="Rynearson T.A."/>
            <person name="Schmutz J."/>
            <person name="Shapiro H."/>
            <person name="Siaut M."/>
            <person name="Stanley M."/>
            <person name="Sussman M.R."/>
            <person name="Taylor A.R."/>
            <person name="Vardi A."/>
            <person name="von Dassow P."/>
            <person name="Vyverman W."/>
            <person name="Willis A."/>
            <person name="Wyrwicz L.S."/>
            <person name="Rokhsar D.S."/>
            <person name="Weissenbach J."/>
            <person name="Armbrust E.V."/>
            <person name="Green B.R."/>
            <person name="Van de Peer Y."/>
            <person name="Grigoriev I.V."/>
        </authorList>
    </citation>
    <scope>NUCLEOTIDE SEQUENCE [LARGE SCALE GENOMIC DNA]</scope>
    <source>
        <strain evidence="1 2">CCMP1335</strain>
    </source>
</reference>
<dbReference type="PaxDb" id="35128-Thaps8918"/>
<evidence type="ECO:0000313" key="1">
    <source>
        <dbReference type="EMBL" id="EED87047.1"/>
    </source>
</evidence>
<reference evidence="1 2" key="1">
    <citation type="journal article" date="2004" name="Science">
        <title>The genome of the diatom Thalassiosira pseudonana: ecology, evolution, and metabolism.</title>
        <authorList>
            <person name="Armbrust E.V."/>
            <person name="Berges J.A."/>
            <person name="Bowler C."/>
            <person name="Green B.R."/>
            <person name="Martinez D."/>
            <person name="Putnam N.H."/>
            <person name="Zhou S."/>
            <person name="Allen A.E."/>
            <person name="Apt K.E."/>
            <person name="Bechner M."/>
            <person name="Brzezinski M.A."/>
            <person name="Chaal B.K."/>
            <person name="Chiovitti A."/>
            <person name="Davis A.K."/>
            <person name="Demarest M.S."/>
            <person name="Detter J.C."/>
            <person name="Glavina T."/>
            <person name="Goodstein D."/>
            <person name="Hadi M.Z."/>
            <person name="Hellsten U."/>
            <person name="Hildebrand M."/>
            <person name="Jenkins B.D."/>
            <person name="Jurka J."/>
            <person name="Kapitonov V.V."/>
            <person name="Kroger N."/>
            <person name="Lau W.W."/>
            <person name="Lane T.W."/>
            <person name="Larimer F.W."/>
            <person name="Lippmeier J.C."/>
            <person name="Lucas S."/>
            <person name="Medina M."/>
            <person name="Montsant A."/>
            <person name="Obornik M."/>
            <person name="Parker M.S."/>
            <person name="Palenik B."/>
            <person name="Pazour G.J."/>
            <person name="Richardson P.M."/>
            <person name="Rynearson T.A."/>
            <person name="Saito M.A."/>
            <person name="Schwartz D.C."/>
            <person name="Thamatrakoln K."/>
            <person name="Valentin K."/>
            <person name="Vardi A."/>
            <person name="Wilkerson F.P."/>
            <person name="Rokhsar D.S."/>
        </authorList>
    </citation>
    <scope>NUCLEOTIDE SEQUENCE [LARGE SCALE GENOMIC DNA]</scope>
    <source>
        <strain evidence="1 2">CCMP1335</strain>
    </source>
</reference>
<dbReference type="Proteomes" id="UP000001449">
    <property type="component" value="Chromosome 11"/>
</dbReference>
<dbReference type="EMBL" id="DS999416">
    <property type="protein sequence ID" value="EED87047.1"/>
    <property type="molecule type" value="Genomic_DNA"/>
</dbReference>
<dbReference type="InParanoid" id="B8LCA9"/>
<keyword evidence="2" id="KW-1185">Reference proteome</keyword>
<dbReference type="GeneID" id="7445452"/>